<evidence type="ECO:0000313" key="3">
    <source>
        <dbReference type="Proteomes" id="UP000033519"/>
    </source>
</evidence>
<dbReference type="Pfam" id="PF13751">
    <property type="entry name" value="DDE_Tnp_1_6"/>
    <property type="match status" value="1"/>
</dbReference>
<dbReference type="RefSeq" id="WP_046169533.1">
    <property type="nucleotide sequence ID" value="NZ_LAPV01000029.1"/>
</dbReference>
<proteinExistence type="predicted"/>
<dbReference type="InterPro" id="IPR025668">
    <property type="entry name" value="Tnp_DDE_dom"/>
</dbReference>
<dbReference type="PANTHER" id="PTHR33408">
    <property type="entry name" value="TRANSPOSASE"/>
    <property type="match status" value="1"/>
</dbReference>
<evidence type="ECO:0000259" key="1">
    <source>
        <dbReference type="Pfam" id="PF13751"/>
    </source>
</evidence>
<dbReference type="EMBL" id="LAPV01000029">
    <property type="protein sequence ID" value="KKC34418.1"/>
    <property type="molecule type" value="Genomic_DNA"/>
</dbReference>
<gene>
    <name evidence="2" type="ORF">WH91_02965</name>
</gene>
<feature type="non-terminal residue" evidence="2">
    <location>
        <position position="1"/>
    </location>
</feature>
<evidence type="ECO:0000313" key="2">
    <source>
        <dbReference type="EMBL" id="KKC34418.1"/>
    </source>
</evidence>
<organism evidence="2 3">
    <name type="scientific">Devosia psychrophila</name>
    <dbReference type="NCBI Taxonomy" id="728005"/>
    <lineage>
        <taxon>Bacteria</taxon>
        <taxon>Pseudomonadati</taxon>
        <taxon>Pseudomonadota</taxon>
        <taxon>Alphaproteobacteria</taxon>
        <taxon>Hyphomicrobiales</taxon>
        <taxon>Devosiaceae</taxon>
        <taxon>Devosia</taxon>
    </lineage>
</organism>
<reference evidence="2 3" key="1">
    <citation type="submission" date="2015-03" db="EMBL/GenBank/DDBJ databases">
        <authorList>
            <person name="Lepp D."/>
            <person name="Hassan Y.I."/>
            <person name="Li X.-Z."/>
            <person name="Zhou T."/>
        </authorList>
    </citation>
    <scope>NUCLEOTIDE SEQUENCE [LARGE SCALE GENOMIC DNA]</scope>
    <source>
        <strain evidence="2 3">Cr7-05</strain>
    </source>
</reference>
<dbReference type="Proteomes" id="UP000033519">
    <property type="component" value="Unassembled WGS sequence"/>
</dbReference>
<name>A0ABR5E2B9_9HYPH</name>
<comment type="caution">
    <text evidence="2">The sequence shown here is derived from an EMBL/GenBank/DDBJ whole genome shotgun (WGS) entry which is preliminary data.</text>
</comment>
<sequence>VPKPNTSPAQARGLWGKPSFIYQPETDTYRCPVGEQLQRSHATVEAGKLINVYFNQKACGACPSRPLCTAGKEKRIRRWEHEAVLDAMQQRLEAMPDAMAIRRCTVEHVFGTIKGWMGATHFRTRGLKNVTAEASLTILAYNIKRAIAVAGVGTTLKAINR</sequence>
<protein>
    <recommendedName>
        <fullName evidence="1">Transposase DDE domain-containing protein</fullName>
    </recommendedName>
</protein>
<accession>A0ABR5E2B9</accession>
<feature type="domain" description="Transposase DDE" evidence="1">
    <location>
        <begin position="31"/>
        <end position="145"/>
    </location>
</feature>
<keyword evidence="3" id="KW-1185">Reference proteome</keyword>
<dbReference type="PANTHER" id="PTHR33408:SF4">
    <property type="entry name" value="TRANSPOSASE DDE DOMAIN-CONTAINING PROTEIN"/>
    <property type="match status" value="1"/>
</dbReference>